<name>A0ABV4Y258_9CYAN</name>
<evidence type="ECO:0000313" key="2">
    <source>
        <dbReference type="Proteomes" id="UP001576784"/>
    </source>
</evidence>
<dbReference type="EMBL" id="JBHFNR010000240">
    <property type="protein sequence ID" value="MFB2897214.1"/>
    <property type="molecule type" value="Genomic_DNA"/>
</dbReference>
<dbReference type="Proteomes" id="UP001576784">
    <property type="component" value="Unassembled WGS sequence"/>
</dbReference>
<organism evidence="1 2">
    <name type="scientific">Floridaenema flaviceps BLCC-F50</name>
    <dbReference type="NCBI Taxonomy" id="3153642"/>
    <lineage>
        <taxon>Bacteria</taxon>
        <taxon>Bacillati</taxon>
        <taxon>Cyanobacteriota</taxon>
        <taxon>Cyanophyceae</taxon>
        <taxon>Oscillatoriophycideae</taxon>
        <taxon>Aerosakkonematales</taxon>
        <taxon>Aerosakkonemataceae</taxon>
        <taxon>Floridanema</taxon>
        <taxon>Floridanema flaviceps</taxon>
    </lineage>
</organism>
<sequence>MDSIKNQVNGLNDKIDTLCQLVEHLNERMGEILSEIKRSTPKDTDQFIGRVGERPSYSSLSRVDAALAHKDILIDNSYSDSNSANREKELGPEIQIQRLTAQLTAAYNRIAALEEQLLAKRVY</sequence>
<comment type="caution">
    <text evidence="1">The sequence shown here is derived from an EMBL/GenBank/DDBJ whole genome shotgun (WGS) entry which is preliminary data.</text>
</comment>
<proteinExistence type="predicted"/>
<keyword evidence="2" id="KW-1185">Reference proteome</keyword>
<evidence type="ECO:0000313" key="1">
    <source>
        <dbReference type="EMBL" id="MFB2897214.1"/>
    </source>
</evidence>
<accession>A0ABV4Y258</accession>
<gene>
    <name evidence="1" type="ORF">ACE1CI_30230</name>
</gene>
<dbReference type="RefSeq" id="WP_413266827.1">
    <property type="nucleotide sequence ID" value="NZ_JBHFNR010000240.1"/>
</dbReference>
<reference evidence="1 2" key="1">
    <citation type="submission" date="2024-09" db="EMBL/GenBank/DDBJ databases">
        <title>Floridaenema gen nov. (Aerosakkonemataceae, Aerosakkonematales ord. nov., Cyanobacteria) from benthic tropical and subtropical fresh waters, with the description of four new species.</title>
        <authorList>
            <person name="Moretto J.A."/>
            <person name="Berthold D.E."/>
            <person name="Lefler F.W."/>
            <person name="Huang I.-S."/>
            <person name="Laughinghouse H. IV."/>
        </authorList>
    </citation>
    <scope>NUCLEOTIDE SEQUENCE [LARGE SCALE GENOMIC DNA]</scope>
    <source>
        <strain evidence="1 2">BLCC-F50</strain>
    </source>
</reference>
<protein>
    <submittedName>
        <fullName evidence="1">Uncharacterized protein</fullName>
    </submittedName>
</protein>